<dbReference type="Proteomes" id="UP000682733">
    <property type="component" value="Unassembled WGS sequence"/>
</dbReference>
<evidence type="ECO:0000313" key="2">
    <source>
        <dbReference type="EMBL" id="CAF1403857.1"/>
    </source>
</evidence>
<organism evidence="1 5">
    <name type="scientific">Didymodactylos carnosus</name>
    <dbReference type="NCBI Taxonomy" id="1234261"/>
    <lineage>
        <taxon>Eukaryota</taxon>
        <taxon>Metazoa</taxon>
        <taxon>Spiralia</taxon>
        <taxon>Gnathifera</taxon>
        <taxon>Rotifera</taxon>
        <taxon>Eurotatoria</taxon>
        <taxon>Bdelloidea</taxon>
        <taxon>Philodinida</taxon>
        <taxon>Philodinidae</taxon>
        <taxon>Didymodactylos</taxon>
    </lineage>
</organism>
<evidence type="ECO:0000313" key="5">
    <source>
        <dbReference type="Proteomes" id="UP000663829"/>
    </source>
</evidence>
<dbReference type="Proteomes" id="UP000663829">
    <property type="component" value="Unassembled WGS sequence"/>
</dbReference>
<dbReference type="EMBL" id="CAJNOQ010005680">
    <property type="protein sequence ID" value="CAF1107763.1"/>
    <property type="molecule type" value="Genomic_DNA"/>
</dbReference>
<dbReference type="Proteomes" id="UP000677228">
    <property type="component" value="Unassembled WGS sequence"/>
</dbReference>
<sequence>MEQNLPPNIDTNNLIKQIDGTSKTAAGNPSSKNMGNYLGNSAYQQNPYQQGMYNQYGVQGQGNYPYGGSGVGQQYSNLGQYGNQIPYGSQGQYGNQGQYGLGYQSQYYNQPNQYGYGQYGSQYGTQYGSNYRPISGQGYPSSGINSAGYNSAGYPYWNDGKRNQLDIVVSFITSLTLLIFYTKVE</sequence>
<dbReference type="EMBL" id="CAJOBC010005680">
    <property type="protein sequence ID" value="CAF3872333.1"/>
    <property type="molecule type" value="Genomic_DNA"/>
</dbReference>
<evidence type="ECO:0000313" key="1">
    <source>
        <dbReference type="EMBL" id="CAF1107763.1"/>
    </source>
</evidence>
<dbReference type="EMBL" id="CAJNOK010026485">
    <property type="protein sequence ID" value="CAF1403857.1"/>
    <property type="molecule type" value="Genomic_DNA"/>
</dbReference>
<protein>
    <submittedName>
        <fullName evidence="1">Uncharacterized protein</fullName>
    </submittedName>
</protein>
<evidence type="ECO:0000313" key="4">
    <source>
        <dbReference type="EMBL" id="CAF4210128.1"/>
    </source>
</evidence>
<keyword evidence="5" id="KW-1185">Reference proteome</keyword>
<dbReference type="EMBL" id="CAJOBA010048219">
    <property type="protein sequence ID" value="CAF4210128.1"/>
    <property type="molecule type" value="Genomic_DNA"/>
</dbReference>
<proteinExistence type="predicted"/>
<name>A0A814PLT2_9BILA</name>
<comment type="caution">
    <text evidence="1">The sequence shown here is derived from an EMBL/GenBank/DDBJ whole genome shotgun (WGS) entry which is preliminary data.</text>
</comment>
<gene>
    <name evidence="1" type="ORF">GPM918_LOCUS19077</name>
    <name evidence="2" type="ORF">OVA965_LOCUS33132</name>
    <name evidence="3" type="ORF">SRO942_LOCUS19074</name>
    <name evidence="4" type="ORF">TMI583_LOCUS34011</name>
</gene>
<dbReference type="AlphaFoldDB" id="A0A814PLT2"/>
<accession>A0A814PLT2</accession>
<evidence type="ECO:0000313" key="3">
    <source>
        <dbReference type="EMBL" id="CAF3872333.1"/>
    </source>
</evidence>
<dbReference type="Proteomes" id="UP000681722">
    <property type="component" value="Unassembled WGS sequence"/>
</dbReference>
<reference evidence="1" key="1">
    <citation type="submission" date="2021-02" db="EMBL/GenBank/DDBJ databases">
        <authorList>
            <person name="Nowell W R."/>
        </authorList>
    </citation>
    <scope>NUCLEOTIDE SEQUENCE</scope>
</reference>